<keyword evidence="1" id="KW-0732">Signal</keyword>
<sequence length="554" mass="61811">MTGFSRYHDPKVIGCASCHLGNIHSKDKNIAHKGMVLIPGNLQNAAQTCATANCHSKELHRIQKSLMTTNSGIISVDKYLFDELEPSDSLFHITHLGQTAADMHLKNKCATCHLGNEKKHYGAIDEKSRGGGCLACHLNYDAGSKPNIKDQIHPKINLNVDNTKCFGCHSRSGRISTNYEGWSETLLKPHEVKNSKNHRLLMDGRVFEKATADVHHKSGMLCIDCHISQEIMGDGKTYKHEADAIKISCADCHTQGKPNQTKPLQMDYISAFDYALRGYKHSANSFLVTQKGSIPLVNTHKDAKGNAFLVSKISKKELPIKQSCKRDEVHQKVSCSMCHTAWAPTCIGCHTDYDPRIINADKTQGRWIEHVAEFGFAPPTIGVKKIGNSKEFVPAIPGMIMTLDKSGFKGTKKGSDSKFVRWYAPNAAHTTTKTVRNCASCHINSQALGFGKGTLNYVVKDKKANWNFTPYYANTPQDGLPQDAWIGFLKDVNTKTTYSSHNYFFPLDLKEQKKMLEVGACIHCHQKDDKFLKRLTNGEYQKMLKTRKKVCVIP</sequence>
<evidence type="ECO:0000313" key="2">
    <source>
        <dbReference type="EMBL" id="POY36843.1"/>
    </source>
</evidence>
<dbReference type="AlphaFoldDB" id="A0A2S5A400"/>
<evidence type="ECO:0000256" key="1">
    <source>
        <dbReference type="ARBA" id="ARBA00022729"/>
    </source>
</evidence>
<dbReference type="Gene3D" id="3.90.10.10">
    <property type="entry name" value="Cytochrome C3"/>
    <property type="match status" value="1"/>
</dbReference>
<gene>
    <name evidence="2" type="ORF">C3L50_14930</name>
</gene>
<name>A0A2S5A400_9FLAO</name>
<comment type="caution">
    <text evidence="2">The sequence shown here is derived from an EMBL/GenBank/DDBJ whole genome shotgun (WGS) entry which is preliminary data.</text>
</comment>
<keyword evidence="3" id="KW-1185">Reference proteome</keyword>
<accession>A0A2S5A400</accession>
<dbReference type="Proteomes" id="UP000237310">
    <property type="component" value="Unassembled WGS sequence"/>
</dbReference>
<dbReference type="SUPFAM" id="SSF48695">
    <property type="entry name" value="Multiheme cytochromes"/>
    <property type="match status" value="2"/>
</dbReference>
<dbReference type="PANTHER" id="PTHR35038">
    <property type="entry name" value="DISSIMILATORY SULFITE REDUCTASE SIRA"/>
    <property type="match status" value="1"/>
</dbReference>
<evidence type="ECO:0000313" key="3">
    <source>
        <dbReference type="Proteomes" id="UP000237310"/>
    </source>
</evidence>
<dbReference type="PANTHER" id="PTHR35038:SF8">
    <property type="entry name" value="C-TYPE POLYHEME CYTOCHROME OMCC"/>
    <property type="match status" value="1"/>
</dbReference>
<proteinExistence type="predicted"/>
<protein>
    <submittedName>
        <fullName evidence="2">Uncharacterized protein</fullName>
    </submittedName>
</protein>
<dbReference type="GO" id="GO:0016491">
    <property type="term" value="F:oxidoreductase activity"/>
    <property type="evidence" value="ECO:0007669"/>
    <property type="project" value="TreeGrafter"/>
</dbReference>
<dbReference type="EMBL" id="PQVG01000010">
    <property type="protein sequence ID" value="POY36843.1"/>
    <property type="molecule type" value="Genomic_DNA"/>
</dbReference>
<reference evidence="2 3" key="1">
    <citation type="submission" date="2018-01" db="EMBL/GenBank/DDBJ databases">
        <authorList>
            <person name="Gaut B.S."/>
            <person name="Morton B.R."/>
            <person name="Clegg M.T."/>
            <person name="Duvall M.R."/>
        </authorList>
    </citation>
    <scope>NUCLEOTIDE SEQUENCE [LARGE SCALE GENOMIC DNA]</scope>
    <source>
        <strain evidence="2 3">HR-AY</strain>
    </source>
</reference>
<organism evidence="2 3">
    <name type="scientific">Flavobacterium alvei</name>
    <dbReference type="NCBI Taxonomy" id="2080416"/>
    <lineage>
        <taxon>Bacteria</taxon>
        <taxon>Pseudomonadati</taxon>
        <taxon>Bacteroidota</taxon>
        <taxon>Flavobacteriia</taxon>
        <taxon>Flavobacteriales</taxon>
        <taxon>Flavobacteriaceae</taxon>
        <taxon>Flavobacterium</taxon>
    </lineage>
</organism>
<dbReference type="InterPro" id="IPR036280">
    <property type="entry name" value="Multihaem_cyt_sf"/>
</dbReference>
<dbReference type="InterPro" id="IPR051829">
    <property type="entry name" value="Multiheme_Cytochr_ET"/>
</dbReference>